<dbReference type="InterPro" id="IPR024370">
    <property type="entry name" value="PBP_domain"/>
</dbReference>
<dbReference type="Proteomes" id="UP000770889">
    <property type="component" value="Unassembled WGS sequence"/>
</dbReference>
<reference evidence="3 4" key="1">
    <citation type="submission" date="2021-05" db="EMBL/GenBank/DDBJ databases">
        <title>Genetic and Functional Diversity in Clade A Lucinid endosymbionts from the Bahamas.</title>
        <authorList>
            <person name="Giani N.M."/>
            <person name="Engel A.S."/>
            <person name="Campbell B.J."/>
        </authorList>
    </citation>
    <scope>NUCLEOTIDE SEQUENCE [LARGE SCALE GENOMIC DNA]</scope>
    <source>
        <strain evidence="3">LUC16012Gg_MoonRockCtena</strain>
    </source>
</reference>
<accession>A0A944QW93</accession>
<dbReference type="InterPro" id="IPR050811">
    <property type="entry name" value="Phosphate_ABC_transporter"/>
</dbReference>
<dbReference type="SUPFAM" id="SSF53850">
    <property type="entry name" value="Periplasmic binding protein-like II"/>
    <property type="match status" value="1"/>
</dbReference>
<name>A0A944QW93_9GAMM</name>
<dbReference type="Gene3D" id="3.40.190.10">
    <property type="entry name" value="Periplasmic binding protein-like II"/>
    <property type="match status" value="2"/>
</dbReference>
<keyword evidence="1" id="KW-0732">Signal</keyword>
<comment type="caution">
    <text evidence="3">The sequence shown here is derived from an EMBL/GenBank/DDBJ whole genome shotgun (WGS) entry which is preliminary data.</text>
</comment>
<evidence type="ECO:0000259" key="2">
    <source>
        <dbReference type="Pfam" id="PF12849"/>
    </source>
</evidence>
<proteinExistence type="predicted"/>
<feature type="domain" description="PBP" evidence="2">
    <location>
        <begin position="31"/>
        <end position="312"/>
    </location>
</feature>
<dbReference type="EMBL" id="JAHHGM010000023">
    <property type="protein sequence ID" value="MBT2990875.1"/>
    <property type="molecule type" value="Genomic_DNA"/>
</dbReference>
<dbReference type="PANTHER" id="PTHR30570:SF1">
    <property type="entry name" value="PHOSPHATE-BINDING PROTEIN PSTS"/>
    <property type="match status" value="1"/>
</dbReference>
<dbReference type="Pfam" id="PF12849">
    <property type="entry name" value="PBP_like_2"/>
    <property type="match status" value="1"/>
</dbReference>
<evidence type="ECO:0000256" key="1">
    <source>
        <dbReference type="ARBA" id="ARBA00022729"/>
    </source>
</evidence>
<dbReference type="AlphaFoldDB" id="A0A944QW93"/>
<evidence type="ECO:0000313" key="4">
    <source>
        <dbReference type="Proteomes" id="UP000770889"/>
    </source>
</evidence>
<gene>
    <name evidence="3" type="ORF">KME65_18100</name>
</gene>
<organism evidence="3 4">
    <name type="scientific">Candidatus Thiodiazotropha taylori</name>
    <dbReference type="NCBI Taxonomy" id="2792791"/>
    <lineage>
        <taxon>Bacteria</taxon>
        <taxon>Pseudomonadati</taxon>
        <taxon>Pseudomonadota</taxon>
        <taxon>Gammaproteobacteria</taxon>
        <taxon>Chromatiales</taxon>
        <taxon>Sedimenticolaceae</taxon>
        <taxon>Candidatus Thiodiazotropha</taxon>
    </lineage>
</organism>
<evidence type="ECO:0000313" key="3">
    <source>
        <dbReference type="EMBL" id="MBT2990875.1"/>
    </source>
</evidence>
<sequence length="346" mass="38944">MRKDFINEAKIMSLSRLLLALTCITFAVLAEADERIRIVGSSNVLSFVQPVAEHFARNWDDPTPSLEITGTGAGFQLFCEGLGMQHPDVIAAIRPITERERKLCAKHGVTNITEIEFGRDAVVLVHSKKKTSINLTRRQLFTALAARTPSDGKIRKNSISRWSDIDSSLPKTKITVMTPEPNTIAALAFHELVMVEGCKTYQALDALEKAEREKICRSLRRDNHVVNSAKREDVTIGWVEDDDSRHAITSFTNYMIYSDKLDASLIEGVEPTYETISNQRYPLVTGLYVYVKDQHKQHLPNLQNFLYELTSERALAPEGYLAEDGLVTLDDIGRNKARDMVLEFGM</sequence>
<dbReference type="PANTHER" id="PTHR30570">
    <property type="entry name" value="PERIPLASMIC PHOSPHATE BINDING COMPONENT OF PHOSPHATE ABC TRANSPORTER"/>
    <property type="match status" value="1"/>
</dbReference>
<protein>
    <submittedName>
        <fullName evidence="3">Substrate-binding domain-containing protein</fullName>
    </submittedName>
</protein>